<dbReference type="Pfam" id="PF00514">
    <property type="entry name" value="Arm"/>
    <property type="match status" value="1"/>
</dbReference>
<dbReference type="SUPFAM" id="SSF57850">
    <property type="entry name" value="RING/U-box"/>
    <property type="match status" value="1"/>
</dbReference>
<evidence type="ECO:0000256" key="3">
    <source>
        <dbReference type="ARBA" id="ARBA00012483"/>
    </source>
</evidence>
<evidence type="ECO:0000256" key="1">
    <source>
        <dbReference type="ARBA" id="ARBA00000900"/>
    </source>
</evidence>
<dbReference type="CDD" id="cd16664">
    <property type="entry name" value="RING-Ubox_PUB"/>
    <property type="match status" value="1"/>
</dbReference>
<dbReference type="SUPFAM" id="SSF48371">
    <property type="entry name" value="ARM repeat"/>
    <property type="match status" value="2"/>
</dbReference>
<evidence type="ECO:0000259" key="6">
    <source>
        <dbReference type="PROSITE" id="PS51698"/>
    </source>
</evidence>
<dbReference type="AlphaFoldDB" id="A0AAN9JWV7"/>
<keyword evidence="5" id="KW-0677">Repeat</keyword>
<dbReference type="InterPro" id="IPR000225">
    <property type="entry name" value="Armadillo"/>
</dbReference>
<dbReference type="PROSITE" id="PS51698">
    <property type="entry name" value="U_BOX"/>
    <property type="match status" value="1"/>
</dbReference>
<dbReference type="PANTHER" id="PTHR45958">
    <property type="entry name" value="RING-TYPE E3 UBIQUITIN TRANSFERASE"/>
    <property type="match status" value="1"/>
</dbReference>
<name>A0AAN9JWV7_CANGL</name>
<dbReference type="EC" id="2.3.2.27" evidence="3"/>
<keyword evidence="4" id="KW-0808">Transferase</keyword>
<dbReference type="PANTHER" id="PTHR45958:SF14">
    <property type="entry name" value="RING-TYPE E3 UBIQUITIN TRANSFERASE"/>
    <property type="match status" value="1"/>
</dbReference>
<organism evidence="7 8">
    <name type="scientific">Canavalia gladiata</name>
    <name type="common">Sword bean</name>
    <name type="synonym">Dolichos gladiatus</name>
    <dbReference type="NCBI Taxonomy" id="3824"/>
    <lineage>
        <taxon>Eukaryota</taxon>
        <taxon>Viridiplantae</taxon>
        <taxon>Streptophyta</taxon>
        <taxon>Embryophyta</taxon>
        <taxon>Tracheophyta</taxon>
        <taxon>Spermatophyta</taxon>
        <taxon>Magnoliopsida</taxon>
        <taxon>eudicotyledons</taxon>
        <taxon>Gunneridae</taxon>
        <taxon>Pentapetalae</taxon>
        <taxon>rosids</taxon>
        <taxon>fabids</taxon>
        <taxon>Fabales</taxon>
        <taxon>Fabaceae</taxon>
        <taxon>Papilionoideae</taxon>
        <taxon>50 kb inversion clade</taxon>
        <taxon>NPAAA clade</taxon>
        <taxon>indigoferoid/millettioid clade</taxon>
        <taxon>Phaseoleae</taxon>
        <taxon>Canavalia</taxon>
    </lineage>
</organism>
<dbReference type="Proteomes" id="UP001367508">
    <property type="component" value="Unassembled WGS sequence"/>
</dbReference>
<keyword evidence="8" id="KW-1185">Reference proteome</keyword>
<evidence type="ECO:0000256" key="2">
    <source>
        <dbReference type="ARBA" id="ARBA00004906"/>
    </source>
</evidence>
<dbReference type="EMBL" id="JAYMYQ010000011">
    <property type="protein sequence ID" value="KAK7305407.1"/>
    <property type="molecule type" value="Genomic_DNA"/>
</dbReference>
<sequence length="1039" mass="114986">MSIHSTSPPSSTLHSIRRSLSDICTPPPDHRPFDTPRRFAAFAHRLSSLLLHLSLPHSQPVHTALKGISAELSKAAESVSLYNNGSKILVLIDCKSLCSSLQDVSVAIAGWLALLASALPDAGDDDLHTKVSDLSRDMKLAQFRVTENEERVWCTLEKEGEGRETSKAVQSGIVMDLARALGFDPADHAEFSNQVKLFKDDPLRSNSVSERRVLVSLERILSNWSVEPVTVTPNWGFEIVEDAAAAPILPFKSFLCPLTKEVMKDPVVVVESSQAYERTAIEYWFERCIQDGRDPTCPVTGTVLKSLQLKPNIGLAGAIEEWVGRVVEYQIKSAVQYLSEEPLSVDHVERALDLAYKVSEEHPTCRYVIRNAGVVLLIVTVLGNNSKTIGSHLRSKALMTLLSMAKDEESRKIMLERGITRLAVHSLTGSSEKEREYAVKLLLDFCSDEDCCIRIASEKGALVLLSSIAGNLEYPSLSNLAEEVLRHMERVEDNIQCLAAAGRFEPLMSRLRDGSDGVKIEMASLVGRMTLTNSYKEQIAREGARVFVALLSEPEGREPSLQALYNLSGLDDNATVLIESSVLPSLVEVLFDEQDPSYELKSLAASIIANIVSKPGRWELAFADKNGNLMQSENIVSRLLDLLNCLHSQCQVTVLRILCGITSSPQASELVASHIMSEDGFRTVIPFLQHPEVEHRVFAFKLTRLLSEWFSQDTANELRLSDKLMILKEKLLDNQSTNDERSDAAKILANISLSEGEVQTLLGGDFVEWTAVTLKNQRRVSNARFSHAASGMQEGLIGLLLHFTRNLDQQTLNIVRENRLMTIFCEQLDYNSKPKVKRLAAIGLKNLSEFGSSITARDSEPPSSSGFCSALVLVCGRASSQPSTCPIHNRLCEEDTQLCLLKSNCIKPLVDILHGNNTDVQLAAVDALSTLVSDYTSRSFKRVADELEQLGVVDSLITLFAEVRSEELQEKTIWIIEKMLRVENISNRQALNQCLVRGLVEAFRHGNPNTRKHAQDALTLLKQLSGVSGKVSSQTRARR</sequence>
<evidence type="ECO:0000256" key="4">
    <source>
        <dbReference type="ARBA" id="ARBA00022679"/>
    </source>
</evidence>
<evidence type="ECO:0000313" key="8">
    <source>
        <dbReference type="Proteomes" id="UP001367508"/>
    </source>
</evidence>
<dbReference type="SMART" id="SM00185">
    <property type="entry name" value="ARM"/>
    <property type="match status" value="9"/>
</dbReference>
<dbReference type="InterPro" id="IPR045210">
    <property type="entry name" value="RING-Ubox_PUB"/>
</dbReference>
<gene>
    <name evidence="7" type="ORF">VNO77_43313</name>
</gene>
<proteinExistence type="predicted"/>
<comment type="caution">
    <text evidence="7">The sequence shown here is derived from an EMBL/GenBank/DDBJ whole genome shotgun (WGS) entry which is preliminary data.</text>
</comment>
<dbReference type="GO" id="GO:0061630">
    <property type="term" value="F:ubiquitin protein ligase activity"/>
    <property type="evidence" value="ECO:0007669"/>
    <property type="project" value="UniProtKB-EC"/>
</dbReference>
<dbReference type="SMART" id="SM00504">
    <property type="entry name" value="Ubox"/>
    <property type="match status" value="1"/>
</dbReference>
<comment type="pathway">
    <text evidence="2">Protein modification; protein ubiquitination.</text>
</comment>
<reference evidence="7 8" key="1">
    <citation type="submission" date="2024-01" db="EMBL/GenBank/DDBJ databases">
        <title>The genomes of 5 underutilized Papilionoideae crops provide insights into root nodulation and disease resistanc.</title>
        <authorList>
            <person name="Jiang F."/>
        </authorList>
    </citation>
    <scope>NUCLEOTIDE SEQUENCE [LARGE SCALE GENOMIC DNA]</scope>
    <source>
        <strain evidence="7">LVBAO_FW01</strain>
        <tissue evidence="7">Leaves</tissue>
    </source>
</reference>
<evidence type="ECO:0000313" key="7">
    <source>
        <dbReference type="EMBL" id="KAK7305407.1"/>
    </source>
</evidence>
<dbReference type="Gene3D" id="1.25.10.10">
    <property type="entry name" value="Leucine-rich Repeat Variant"/>
    <property type="match status" value="2"/>
</dbReference>
<dbReference type="Gene3D" id="3.30.40.10">
    <property type="entry name" value="Zinc/RING finger domain, C3HC4 (zinc finger)"/>
    <property type="match status" value="1"/>
</dbReference>
<dbReference type="InterPro" id="IPR003613">
    <property type="entry name" value="Ubox_domain"/>
</dbReference>
<dbReference type="InterPro" id="IPR011989">
    <property type="entry name" value="ARM-like"/>
</dbReference>
<feature type="domain" description="U-box" evidence="6">
    <location>
        <begin position="249"/>
        <end position="329"/>
    </location>
</feature>
<dbReference type="InterPro" id="IPR013083">
    <property type="entry name" value="Znf_RING/FYVE/PHD"/>
</dbReference>
<dbReference type="InterPro" id="IPR052608">
    <property type="entry name" value="U-box_domain_protein"/>
</dbReference>
<accession>A0AAN9JWV7</accession>
<protein>
    <recommendedName>
        <fullName evidence="3">RING-type E3 ubiquitin transferase</fullName>
        <ecNumber evidence="3">2.3.2.27</ecNumber>
    </recommendedName>
</protein>
<comment type="catalytic activity">
    <reaction evidence="1">
        <text>S-ubiquitinyl-[E2 ubiquitin-conjugating enzyme]-L-cysteine + [acceptor protein]-L-lysine = [E2 ubiquitin-conjugating enzyme]-L-cysteine + N(6)-ubiquitinyl-[acceptor protein]-L-lysine.</text>
        <dbReference type="EC" id="2.3.2.27"/>
    </reaction>
</comment>
<dbReference type="GO" id="GO:0016567">
    <property type="term" value="P:protein ubiquitination"/>
    <property type="evidence" value="ECO:0007669"/>
    <property type="project" value="InterPro"/>
</dbReference>
<dbReference type="Pfam" id="PF04564">
    <property type="entry name" value="U-box"/>
    <property type="match status" value="1"/>
</dbReference>
<dbReference type="InterPro" id="IPR016024">
    <property type="entry name" value="ARM-type_fold"/>
</dbReference>
<evidence type="ECO:0000256" key="5">
    <source>
        <dbReference type="ARBA" id="ARBA00022737"/>
    </source>
</evidence>